<dbReference type="SUPFAM" id="SSF46689">
    <property type="entry name" value="Homeodomain-like"/>
    <property type="match status" value="1"/>
</dbReference>
<evidence type="ECO:0000256" key="2">
    <source>
        <dbReference type="ARBA" id="ARBA00023125"/>
    </source>
</evidence>
<dbReference type="EMBL" id="JAFBCL010000001">
    <property type="protein sequence ID" value="MBM7810455.1"/>
    <property type="molecule type" value="Genomic_DNA"/>
</dbReference>
<keyword evidence="2 4" id="KW-0238">DNA-binding</keyword>
<keyword evidence="1" id="KW-0805">Transcription regulation</keyword>
<dbReference type="PROSITE" id="PS50977">
    <property type="entry name" value="HTH_TETR_2"/>
    <property type="match status" value="1"/>
</dbReference>
<evidence type="ECO:0000256" key="1">
    <source>
        <dbReference type="ARBA" id="ARBA00023015"/>
    </source>
</evidence>
<dbReference type="InterPro" id="IPR050109">
    <property type="entry name" value="HTH-type_TetR-like_transc_reg"/>
</dbReference>
<dbReference type="Pfam" id="PF00440">
    <property type="entry name" value="TetR_N"/>
    <property type="match status" value="1"/>
</dbReference>
<keyword evidence="3" id="KW-0804">Transcription</keyword>
<dbReference type="Proteomes" id="UP000671828">
    <property type="component" value="Chromosome"/>
</dbReference>
<dbReference type="InterPro" id="IPR001647">
    <property type="entry name" value="HTH_TetR"/>
</dbReference>
<gene>
    <name evidence="7" type="ORF">J7S33_06860</name>
    <name evidence="6" type="ORF">JOE68_001320</name>
</gene>
<dbReference type="RefSeq" id="WP_204841426.1">
    <property type="nucleotide sequence ID" value="NZ_JAFBCL010000001.1"/>
</dbReference>
<reference evidence="7" key="2">
    <citation type="submission" date="2021-04" db="EMBL/GenBank/DDBJ databases">
        <title>Saccharothrix algeriensis WGS.</title>
        <authorList>
            <person name="Stuskova K."/>
            <person name="Hakalova E."/>
            <person name="Tebbal A.B."/>
            <person name="Eichmeier A."/>
        </authorList>
    </citation>
    <scope>NUCLEOTIDE SEQUENCE</scope>
    <source>
        <strain evidence="7">NRRL B-24137</strain>
    </source>
</reference>
<feature type="domain" description="HTH tetR-type" evidence="5">
    <location>
        <begin position="18"/>
        <end position="77"/>
    </location>
</feature>
<protein>
    <submittedName>
        <fullName evidence="6 7">AcrR family transcriptional regulator</fullName>
    </submittedName>
</protein>
<feature type="DNA-binding region" description="H-T-H motif" evidence="4">
    <location>
        <begin position="40"/>
        <end position="59"/>
    </location>
</feature>
<dbReference type="InterPro" id="IPR036271">
    <property type="entry name" value="Tet_transcr_reg_TetR-rel_C_sf"/>
</dbReference>
<dbReference type="AlphaFoldDB" id="A0A8T8I1G4"/>
<sequence length="190" mass="20598">MPQNTDQPLGRRLRSDARRNRERILTAAKAALGKDGADVQMEAIAKGAQVGIGTLYRHFPTKHALLAEITRQWVLDRIANATSALDSTDPWAGLTSFLVGSGEAMSRDAGLCDVFGQVATFDLCEDESAEYARLLKVLVDQAHAAGALRADVTVEDLQGLLYGLSHSIALDSARWQLFVDVLVQGLRRAP</sequence>
<reference evidence="6 9" key="1">
    <citation type="submission" date="2021-01" db="EMBL/GenBank/DDBJ databases">
        <title>Sequencing the genomes of 1000 actinobacteria strains.</title>
        <authorList>
            <person name="Klenk H.-P."/>
        </authorList>
    </citation>
    <scope>NUCLEOTIDE SEQUENCE [LARGE SCALE GENOMIC DNA]</scope>
    <source>
        <strain evidence="6 9">DSM 44581</strain>
    </source>
</reference>
<dbReference type="GO" id="GO:0003700">
    <property type="term" value="F:DNA-binding transcription factor activity"/>
    <property type="evidence" value="ECO:0007669"/>
    <property type="project" value="TreeGrafter"/>
</dbReference>
<evidence type="ECO:0000256" key="4">
    <source>
        <dbReference type="PROSITE-ProRule" id="PRU00335"/>
    </source>
</evidence>
<evidence type="ECO:0000256" key="3">
    <source>
        <dbReference type="ARBA" id="ARBA00023163"/>
    </source>
</evidence>
<dbReference type="SUPFAM" id="SSF48498">
    <property type="entry name" value="Tetracyclin repressor-like, C-terminal domain"/>
    <property type="match status" value="1"/>
</dbReference>
<keyword evidence="9" id="KW-1185">Reference proteome</keyword>
<dbReference type="InterPro" id="IPR049445">
    <property type="entry name" value="TetR_SbtR-like_C"/>
</dbReference>
<dbReference type="GO" id="GO:0000976">
    <property type="term" value="F:transcription cis-regulatory region binding"/>
    <property type="evidence" value="ECO:0007669"/>
    <property type="project" value="TreeGrafter"/>
</dbReference>
<evidence type="ECO:0000259" key="5">
    <source>
        <dbReference type="PROSITE" id="PS50977"/>
    </source>
</evidence>
<dbReference type="Proteomes" id="UP001195724">
    <property type="component" value="Unassembled WGS sequence"/>
</dbReference>
<dbReference type="PANTHER" id="PTHR30055">
    <property type="entry name" value="HTH-TYPE TRANSCRIPTIONAL REGULATOR RUTR"/>
    <property type="match status" value="1"/>
</dbReference>
<evidence type="ECO:0000313" key="7">
    <source>
        <dbReference type="EMBL" id="QTR04576.1"/>
    </source>
</evidence>
<dbReference type="PANTHER" id="PTHR30055:SF234">
    <property type="entry name" value="HTH-TYPE TRANSCRIPTIONAL REGULATOR BETI"/>
    <property type="match status" value="1"/>
</dbReference>
<organism evidence="7 8">
    <name type="scientific">Saccharothrix algeriensis</name>
    <dbReference type="NCBI Taxonomy" id="173560"/>
    <lineage>
        <taxon>Bacteria</taxon>
        <taxon>Bacillati</taxon>
        <taxon>Actinomycetota</taxon>
        <taxon>Actinomycetes</taxon>
        <taxon>Pseudonocardiales</taxon>
        <taxon>Pseudonocardiaceae</taxon>
        <taxon>Saccharothrix</taxon>
    </lineage>
</organism>
<proteinExistence type="predicted"/>
<evidence type="ECO:0000313" key="9">
    <source>
        <dbReference type="Proteomes" id="UP001195724"/>
    </source>
</evidence>
<accession>A0A8T8I1G4</accession>
<evidence type="ECO:0000313" key="6">
    <source>
        <dbReference type="EMBL" id="MBM7810455.1"/>
    </source>
</evidence>
<dbReference type="EMBL" id="CP072788">
    <property type="protein sequence ID" value="QTR04576.1"/>
    <property type="molecule type" value="Genomic_DNA"/>
</dbReference>
<name>A0A8T8I1G4_9PSEU</name>
<dbReference type="Gene3D" id="1.10.357.10">
    <property type="entry name" value="Tetracycline Repressor, domain 2"/>
    <property type="match status" value="1"/>
</dbReference>
<dbReference type="InterPro" id="IPR009057">
    <property type="entry name" value="Homeodomain-like_sf"/>
</dbReference>
<dbReference type="Pfam" id="PF21597">
    <property type="entry name" value="TetR_C_43"/>
    <property type="match status" value="1"/>
</dbReference>
<evidence type="ECO:0000313" key="8">
    <source>
        <dbReference type="Proteomes" id="UP000671828"/>
    </source>
</evidence>
<dbReference type="PRINTS" id="PR00455">
    <property type="entry name" value="HTHTETR"/>
</dbReference>